<protein>
    <submittedName>
        <fullName evidence="4">MmgE/PrpD family protein</fullName>
    </submittedName>
</protein>
<evidence type="ECO:0000259" key="3">
    <source>
        <dbReference type="Pfam" id="PF19305"/>
    </source>
</evidence>
<dbReference type="GO" id="GO:0016829">
    <property type="term" value="F:lyase activity"/>
    <property type="evidence" value="ECO:0007669"/>
    <property type="project" value="InterPro"/>
</dbReference>
<dbReference type="PANTHER" id="PTHR16943">
    <property type="entry name" value="2-METHYLCITRATE DEHYDRATASE-RELATED"/>
    <property type="match status" value="1"/>
</dbReference>
<dbReference type="Proteomes" id="UP000480185">
    <property type="component" value="Unassembled WGS sequence"/>
</dbReference>
<dbReference type="Pfam" id="PF03972">
    <property type="entry name" value="MmgE_PrpD_N"/>
    <property type="match status" value="1"/>
</dbReference>
<feature type="domain" description="MmgE/PrpD C-terminal" evidence="3">
    <location>
        <begin position="265"/>
        <end position="420"/>
    </location>
</feature>
<dbReference type="InterPro" id="IPR042188">
    <property type="entry name" value="MmgE/PrpD_sf_2"/>
</dbReference>
<keyword evidence="5" id="KW-1185">Reference proteome</keyword>
<dbReference type="SUPFAM" id="SSF103378">
    <property type="entry name" value="2-methylcitrate dehydratase PrpD"/>
    <property type="match status" value="1"/>
</dbReference>
<evidence type="ECO:0000313" key="5">
    <source>
        <dbReference type="Proteomes" id="UP000480185"/>
    </source>
</evidence>
<dbReference type="InterPro" id="IPR036148">
    <property type="entry name" value="MmgE/PrpD_sf"/>
</dbReference>
<dbReference type="EMBL" id="WJNH01000001">
    <property type="protein sequence ID" value="MRG84826.1"/>
    <property type="molecule type" value="Genomic_DNA"/>
</dbReference>
<evidence type="ECO:0000313" key="4">
    <source>
        <dbReference type="EMBL" id="MRG84826.1"/>
    </source>
</evidence>
<feature type="domain" description="MmgE/PrpD N-terminal" evidence="2">
    <location>
        <begin position="5"/>
        <end position="243"/>
    </location>
</feature>
<dbReference type="PANTHER" id="PTHR16943:SF8">
    <property type="entry name" value="2-METHYLCITRATE DEHYDRATASE"/>
    <property type="match status" value="1"/>
</dbReference>
<dbReference type="InterPro" id="IPR045336">
    <property type="entry name" value="MmgE_PrpD_N"/>
</dbReference>
<dbReference type="InterPro" id="IPR045337">
    <property type="entry name" value="MmgE_PrpD_C"/>
</dbReference>
<sequence>MGLSEELARYVKRTSYEDLPEDVVSFTKLCILDYFSSAFAGAKKPPVQMINEFIKEMGGEEQATLVTGGKNSVANAAFVNGAASHIVELDDIHKASIIHAATVVIPAALAIAEWKEVSGKDFITAVVVGYEVCYRVGEAVSPSHYYYWHNTATCGTFGSAAAVAKLLDLSEEEIAHSIGSAGTQAAGLWEFIEDGANTKQLHPGKAAMNGVISALLAQKGFTAASKILEGNRGFFEAMSEDYDSSKITEGLGDTFKIVENSFKIHASCRHTHHAMDLMVDLSKEQPLQLTDIDKISVKTYQVALNITDNDHPTTQYASKFSLQFCTALALLKGTGGLDSFNDDTLWDEEIRSLMKKVDVAVDPDIDAAYPEKWGAKVEVHLKNGQTIEKLSDFPKGDPENPVTSEDLVAKFMDLAKDLPEATRRSLSDSLLNLESLDNVAELLAFEQATTN</sequence>
<accession>A0A6G1X1Q9</accession>
<name>A0A6G1X1Q9_9BACI</name>
<reference evidence="4 5" key="1">
    <citation type="submission" date="2019-11" db="EMBL/GenBank/DDBJ databases">
        <authorList>
            <person name="Li J."/>
        </authorList>
    </citation>
    <scope>NUCLEOTIDE SEQUENCE [LARGE SCALE GENOMIC DNA]</scope>
    <source>
        <strain evidence="4 5">J4</strain>
    </source>
</reference>
<dbReference type="AlphaFoldDB" id="A0A6G1X1Q9"/>
<dbReference type="Gene3D" id="3.30.1330.120">
    <property type="entry name" value="2-methylcitrate dehydratase PrpD"/>
    <property type="match status" value="1"/>
</dbReference>
<dbReference type="RefSeq" id="WP_153726800.1">
    <property type="nucleotide sequence ID" value="NZ_WJNH01000001.1"/>
</dbReference>
<dbReference type="Gene3D" id="1.10.4100.10">
    <property type="entry name" value="2-methylcitrate dehydratase PrpD"/>
    <property type="match status" value="1"/>
</dbReference>
<dbReference type="InterPro" id="IPR042183">
    <property type="entry name" value="MmgE/PrpD_sf_1"/>
</dbReference>
<dbReference type="Pfam" id="PF19305">
    <property type="entry name" value="MmgE_PrpD_C"/>
    <property type="match status" value="1"/>
</dbReference>
<comment type="caution">
    <text evidence="4">The sequence shown here is derived from an EMBL/GenBank/DDBJ whole genome shotgun (WGS) entry which is preliminary data.</text>
</comment>
<gene>
    <name evidence="4" type="ORF">GH754_00635</name>
</gene>
<comment type="similarity">
    <text evidence="1">Belongs to the PrpD family.</text>
</comment>
<proteinExistence type="inferred from homology"/>
<evidence type="ECO:0000259" key="2">
    <source>
        <dbReference type="Pfam" id="PF03972"/>
    </source>
</evidence>
<organism evidence="4 5">
    <name type="scientific">Salinibacillus xinjiangensis</name>
    <dbReference type="NCBI Taxonomy" id="1229268"/>
    <lineage>
        <taxon>Bacteria</taxon>
        <taxon>Bacillati</taxon>
        <taxon>Bacillota</taxon>
        <taxon>Bacilli</taxon>
        <taxon>Bacillales</taxon>
        <taxon>Bacillaceae</taxon>
        <taxon>Salinibacillus</taxon>
    </lineage>
</organism>
<dbReference type="OrthoDB" id="9791416at2"/>
<evidence type="ECO:0000256" key="1">
    <source>
        <dbReference type="ARBA" id="ARBA00006174"/>
    </source>
</evidence>
<dbReference type="InterPro" id="IPR005656">
    <property type="entry name" value="MmgE_PrpD"/>
</dbReference>